<proteinExistence type="inferred from homology"/>
<keyword evidence="7" id="KW-0961">Cell wall biogenesis/degradation</keyword>
<gene>
    <name evidence="10" type="ORF">HID58_010222</name>
</gene>
<evidence type="ECO:0008006" key="12">
    <source>
        <dbReference type="Google" id="ProtNLM"/>
    </source>
</evidence>
<dbReference type="InterPro" id="IPR000743">
    <property type="entry name" value="Glyco_hydro_28"/>
</dbReference>
<feature type="non-terminal residue" evidence="10">
    <location>
        <position position="1"/>
    </location>
</feature>
<dbReference type="PROSITE" id="PS00502">
    <property type="entry name" value="POLYGALACTURONASE"/>
    <property type="match status" value="1"/>
</dbReference>
<evidence type="ECO:0000256" key="2">
    <source>
        <dbReference type="ARBA" id="ARBA00008834"/>
    </source>
</evidence>
<organism evidence="10 11">
    <name type="scientific">Brassica napus</name>
    <name type="common">Rape</name>
    <dbReference type="NCBI Taxonomy" id="3708"/>
    <lineage>
        <taxon>Eukaryota</taxon>
        <taxon>Viridiplantae</taxon>
        <taxon>Streptophyta</taxon>
        <taxon>Embryophyta</taxon>
        <taxon>Tracheophyta</taxon>
        <taxon>Spermatophyta</taxon>
        <taxon>Magnoliopsida</taxon>
        <taxon>eudicotyledons</taxon>
        <taxon>Gunneridae</taxon>
        <taxon>Pentapetalae</taxon>
        <taxon>rosids</taxon>
        <taxon>malvids</taxon>
        <taxon>Brassicales</taxon>
        <taxon>Brassicaceae</taxon>
        <taxon>Brassiceae</taxon>
        <taxon>Brassica</taxon>
    </lineage>
</organism>
<evidence type="ECO:0000256" key="4">
    <source>
        <dbReference type="ARBA" id="ARBA00022525"/>
    </source>
</evidence>
<dbReference type="SUPFAM" id="SSF51126">
    <property type="entry name" value="Pectin lyase-like"/>
    <property type="match status" value="1"/>
</dbReference>
<name>A0ABQ8DUM3_BRANA</name>
<feature type="active site" evidence="8">
    <location>
        <position position="42"/>
    </location>
</feature>
<keyword evidence="3" id="KW-0134">Cell wall</keyword>
<evidence type="ECO:0000256" key="3">
    <source>
        <dbReference type="ARBA" id="ARBA00022512"/>
    </source>
</evidence>
<dbReference type="Gene3D" id="2.160.20.10">
    <property type="entry name" value="Single-stranded right-handed beta-helix, Pectin lyase-like"/>
    <property type="match status" value="1"/>
</dbReference>
<evidence type="ECO:0000256" key="5">
    <source>
        <dbReference type="ARBA" id="ARBA00022801"/>
    </source>
</evidence>
<dbReference type="PANTHER" id="PTHR31375">
    <property type="match status" value="1"/>
</dbReference>
<sequence length="90" mass="9651">SRPKSNTDCLHVQASAGVTITDNTFQTETTVSVIKLNCGPGHGISIGSLGKDTNEVGEHNITLVSSVFFFRKYCPTHQGCPKQATQNQSN</sequence>
<keyword evidence="5 9" id="KW-0378">Hydrolase</keyword>
<evidence type="ECO:0000313" key="10">
    <source>
        <dbReference type="EMBL" id="KAH0933105.1"/>
    </source>
</evidence>
<evidence type="ECO:0000256" key="8">
    <source>
        <dbReference type="PROSITE-ProRule" id="PRU10052"/>
    </source>
</evidence>
<evidence type="ECO:0000256" key="7">
    <source>
        <dbReference type="ARBA" id="ARBA00023316"/>
    </source>
</evidence>
<evidence type="ECO:0000256" key="9">
    <source>
        <dbReference type="RuleBase" id="RU361169"/>
    </source>
</evidence>
<dbReference type="InterPro" id="IPR011050">
    <property type="entry name" value="Pectin_lyase_fold/virulence"/>
</dbReference>
<protein>
    <recommendedName>
        <fullName evidence="12">Polygalacturonase</fullName>
    </recommendedName>
</protein>
<keyword evidence="4" id="KW-0964">Secreted</keyword>
<accession>A0ABQ8DUM3</accession>
<comment type="similarity">
    <text evidence="2 9">Belongs to the glycosyl hydrolase 28 family.</text>
</comment>
<dbReference type="Pfam" id="PF00295">
    <property type="entry name" value="Glyco_hydro_28"/>
    <property type="match status" value="1"/>
</dbReference>
<reference evidence="10 11" key="1">
    <citation type="submission" date="2021-05" db="EMBL/GenBank/DDBJ databases">
        <title>Genome Assembly of Synthetic Allotetraploid Brassica napus Reveals Homoeologous Exchanges between Subgenomes.</title>
        <authorList>
            <person name="Davis J.T."/>
        </authorList>
    </citation>
    <scope>NUCLEOTIDE SEQUENCE [LARGE SCALE GENOMIC DNA]</scope>
    <source>
        <strain evidence="11">cv. Da-Ae</strain>
        <tissue evidence="10">Seedling</tissue>
    </source>
</reference>
<dbReference type="EMBL" id="JAGKQM010000003">
    <property type="protein sequence ID" value="KAH0933105.1"/>
    <property type="molecule type" value="Genomic_DNA"/>
</dbReference>
<keyword evidence="11" id="KW-1185">Reference proteome</keyword>
<evidence type="ECO:0000256" key="6">
    <source>
        <dbReference type="ARBA" id="ARBA00023295"/>
    </source>
</evidence>
<dbReference type="InterPro" id="IPR012334">
    <property type="entry name" value="Pectin_lyas_fold"/>
</dbReference>
<comment type="subcellular location">
    <subcellularLocation>
        <location evidence="1">Secreted</location>
        <location evidence="1">Cell wall</location>
    </subcellularLocation>
</comment>
<comment type="caution">
    <text evidence="10">The sequence shown here is derived from an EMBL/GenBank/DDBJ whole genome shotgun (WGS) entry which is preliminary data.</text>
</comment>
<keyword evidence="6 9" id="KW-0326">Glycosidase</keyword>
<evidence type="ECO:0000256" key="1">
    <source>
        <dbReference type="ARBA" id="ARBA00004191"/>
    </source>
</evidence>
<dbReference type="Proteomes" id="UP000824890">
    <property type="component" value="Unassembled WGS sequence"/>
</dbReference>
<evidence type="ECO:0000313" key="11">
    <source>
        <dbReference type="Proteomes" id="UP000824890"/>
    </source>
</evidence>